<accession>A0A9P6ZLU6</accession>
<comment type="caution">
    <text evidence="1">The sequence shown here is derived from an EMBL/GenBank/DDBJ whole genome shotgun (WGS) entry which is preliminary data.</text>
</comment>
<evidence type="ECO:0000313" key="2">
    <source>
        <dbReference type="Proteomes" id="UP000714275"/>
    </source>
</evidence>
<gene>
    <name evidence="1" type="ORF">EV702DRAFT_1136723</name>
</gene>
<feature type="non-terminal residue" evidence="1">
    <location>
        <position position="1"/>
    </location>
</feature>
<keyword evidence="2" id="KW-1185">Reference proteome</keyword>
<protein>
    <submittedName>
        <fullName evidence="1">Uncharacterized protein</fullName>
    </submittedName>
</protein>
<proteinExistence type="predicted"/>
<dbReference type="EMBL" id="JABBWD010000058">
    <property type="protein sequence ID" value="KAG1771604.1"/>
    <property type="molecule type" value="Genomic_DNA"/>
</dbReference>
<sequence>LLNRAVNIMKQISADDQRVLIQAAALRQRAAGLKEQAKNVRDVVRAERGRRARLEAYFTYWREIAPNWPKDWIYEEGEEDQIRTERVLKAMTPPYVLPCP</sequence>
<dbReference type="OrthoDB" id="2756873at2759"/>
<organism evidence="1 2">
    <name type="scientific">Suillus placidus</name>
    <dbReference type="NCBI Taxonomy" id="48579"/>
    <lineage>
        <taxon>Eukaryota</taxon>
        <taxon>Fungi</taxon>
        <taxon>Dikarya</taxon>
        <taxon>Basidiomycota</taxon>
        <taxon>Agaricomycotina</taxon>
        <taxon>Agaricomycetes</taxon>
        <taxon>Agaricomycetidae</taxon>
        <taxon>Boletales</taxon>
        <taxon>Suillineae</taxon>
        <taxon>Suillaceae</taxon>
        <taxon>Suillus</taxon>
    </lineage>
</organism>
<evidence type="ECO:0000313" key="1">
    <source>
        <dbReference type="EMBL" id="KAG1771604.1"/>
    </source>
</evidence>
<reference evidence="1" key="1">
    <citation type="journal article" date="2020" name="New Phytol.">
        <title>Comparative genomics reveals dynamic genome evolution in host specialist ectomycorrhizal fungi.</title>
        <authorList>
            <person name="Lofgren L.A."/>
            <person name="Nguyen N.H."/>
            <person name="Vilgalys R."/>
            <person name="Ruytinx J."/>
            <person name="Liao H.L."/>
            <person name="Branco S."/>
            <person name="Kuo A."/>
            <person name="LaButti K."/>
            <person name="Lipzen A."/>
            <person name="Andreopoulos W."/>
            <person name="Pangilinan J."/>
            <person name="Riley R."/>
            <person name="Hundley H."/>
            <person name="Na H."/>
            <person name="Barry K."/>
            <person name="Grigoriev I.V."/>
            <person name="Stajich J.E."/>
            <person name="Kennedy P.G."/>
        </authorList>
    </citation>
    <scope>NUCLEOTIDE SEQUENCE</scope>
    <source>
        <strain evidence="1">DOB743</strain>
    </source>
</reference>
<dbReference type="Proteomes" id="UP000714275">
    <property type="component" value="Unassembled WGS sequence"/>
</dbReference>
<dbReference type="AlphaFoldDB" id="A0A9P6ZLU6"/>
<name>A0A9P6ZLU6_9AGAM</name>